<dbReference type="SUPFAM" id="SSF53850">
    <property type="entry name" value="Periplasmic binding protein-like II"/>
    <property type="match status" value="1"/>
</dbReference>
<dbReference type="AlphaFoldDB" id="A0A6J6CCA0"/>
<protein>
    <submittedName>
        <fullName evidence="1">Unannotated protein</fullName>
    </submittedName>
</protein>
<dbReference type="Gene3D" id="3.40.190.10">
    <property type="entry name" value="Periplasmic binding protein-like II"/>
    <property type="match status" value="2"/>
</dbReference>
<dbReference type="EMBL" id="CAEZSV010000026">
    <property type="protein sequence ID" value="CAB4547943.1"/>
    <property type="molecule type" value="Genomic_DNA"/>
</dbReference>
<accession>A0A6J6CCA0</accession>
<dbReference type="Pfam" id="PF01547">
    <property type="entry name" value="SBP_bac_1"/>
    <property type="match status" value="1"/>
</dbReference>
<name>A0A6J6CCA0_9ZZZZ</name>
<gene>
    <name evidence="1" type="ORF">UFOPK1506_00246</name>
</gene>
<organism evidence="1">
    <name type="scientific">freshwater metagenome</name>
    <dbReference type="NCBI Taxonomy" id="449393"/>
    <lineage>
        <taxon>unclassified sequences</taxon>
        <taxon>metagenomes</taxon>
        <taxon>ecological metagenomes</taxon>
    </lineage>
</organism>
<sequence>MYAGYATQVWSYGGSDFDENGKCSIASDEVIAATEDFISALQISGASDWTNRRWYELAIDFANGKYGLIVDSDHYVAYFEDSKYSSMVGEFGYALPPVGPTGLMKPNLWTWSLVMNAQSKNKENAWRFIEWASGKKFLTRSALEGNMNPTRKSTWDSPEFAELVSSWGDFAQVGRELIEKHAKVLVTPATNYRKVADIWVRALLDSYLGKKSVRDALTQAAKEMDAKVAR</sequence>
<dbReference type="InterPro" id="IPR006059">
    <property type="entry name" value="SBP"/>
</dbReference>
<evidence type="ECO:0000313" key="1">
    <source>
        <dbReference type="EMBL" id="CAB4547943.1"/>
    </source>
</evidence>
<proteinExistence type="predicted"/>
<reference evidence="1" key="1">
    <citation type="submission" date="2020-05" db="EMBL/GenBank/DDBJ databases">
        <authorList>
            <person name="Chiriac C."/>
            <person name="Salcher M."/>
            <person name="Ghai R."/>
            <person name="Kavagutti S V."/>
        </authorList>
    </citation>
    <scope>NUCLEOTIDE SEQUENCE</scope>
</reference>